<evidence type="ECO:0000313" key="2">
    <source>
        <dbReference type="EMBL" id="SPD75186.1"/>
    </source>
</evidence>
<dbReference type="InterPro" id="IPR035965">
    <property type="entry name" value="PAS-like_dom_sf"/>
</dbReference>
<dbReference type="NCBIfam" id="TIGR00229">
    <property type="entry name" value="sensory_box"/>
    <property type="match status" value="1"/>
</dbReference>
<name>A0A445N0C1_9BACT</name>
<dbReference type="Pfam" id="PF13188">
    <property type="entry name" value="PAS_8"/>
    <property type="match status" value="1"/>
</dbReference>
<dbReference type="AlphaFoldDB" id="A0A445N0C1"/>
<feature type="domain" description="PAS" evidence="1">
    <location>
        <begin position="30"/>
        <end position="76"/>
    </location>
</feature>
<dbReference type="PROSITE" id="PS50112">
    <property type="entry name" value="PAS"/>
    <property type="match status" value="1"/>
</dbReference>
<accession>A0A445N0C1</accession>
<dbReference type="Gene3D" id="3.30.450.20">
    <property type="entry name" value="PAS domain"/>
    <property type="match status" value="1"/>
</dbReference>
<dbReference type="CDD" id="cd00130">
    <property type="entry name" value="PAS"/>
    <property type="match status" value="1"/>
</dbReference>
<protein>
    <recommendedName>
        <fullName evidence="1">PAS domain-containing protein</fullName>
    </recommendedName>
</protein>
<reference evidence="2" key="1">
    <citation type="submission" date="2018-01" db="EMBL/GenBank/DDBJ databases">
        <authorList>
            <person name="Regsiter A."/>
            <person name="William W."/>
        </authorList>
    </citation>
    <scope>NUCLEOTIDE SEQUENCE</scope>
    <source>
        <strain evidence="2">TRIP AH-1</strain>
    </source>
</reference>
<dbReference type="EMBL" id="OJIN01000190">
    <property type="protein sequence ID" value="SPD75186.1"/>
    <property type="molecule type" value="Genomic_DNA"/>
</dbReference>
<organism evidence="2">
    <name type="scientific">uncultured Desulfobacterium sp</name>
    <dbReference type="NCBI Taxonomy" id="201089"/>
    <lineage>
        <taxon>Bacteria</taxon>
        <taxon>Pseudomonadati</taxon>
        <taxon>Thermodesulfobacteriota</taxon>
        <taxon>Desulfobacteria</taxon>
        <taxon>Desulfobacterales</taxon>
        <taxon>Desulfobacteriaceae</taxon>
        <taxon>Desulfobacterium</taxon>
        <taxon>environmental samples</taxon>
    </lineage>
</organism>
<gene>
    <name evidence="2" type="ORF">PITCH_A480001</name>
</gene>
<evidence type="ECO:0000259" key="1">
    <source>
        <dbReference type="PROSITE" id="PS50112"/>
    </source>
</evidence>
<proteinExistence type="predicted"/>
<dbReference type="SUPFAM" id="SSF55785">
    <property type="entry name" value="PYP-like sensor domain (PAS domain)"/>
    <property type="match status" value="1"/>
</dbReference>
<dbReference type="InterPro" id="IPR000014">
    <property type="entry name" value="PAS"/>
</dbReference>
<sequence length="102" mass="11443">MTEKPTYEELEKRVSQLAEQISVVQKTHERENYLLSAIGQCFDGLAVVDLDGVFLEVNQAFAKMHGYSVDELKGKNAASHICVGAPNMLWSDYCFSDRNELA</sequence>